<comment type="caution">
    <text evidence="4">Lacks conserved residue(s) required for the propagation of feature annotation.</text>
</comment>
<dbReference type="InterPro" id="IPR050969">
    <property type="entry name" value="Dev_Signal_Modulators"/>
</dbReference>
<keyword evidence="8" id="KW-1185">Reference proteome</keyword>
<dbReference type="GO" id="GO:0005102">
    <property type="term" value="F:signaling receptor binding"/>
    <property type="evidence" value="ECO:0007669"/>
    <property type="project" value="TreeGrafter"/>
</dbReference>
<dbReference type="SMART" id="SM00210">
    <property type="entry name" value="TSPN"/>
    <property type="match status" value="1"/>
</dbReference>
<keyword evidence="4" id="KW-0245">EGF-like domain</keyword>
<dbReference type="SUPFAM" id="SSF82895">
    <property type="entry name" value="TSP-1 type 1 repeat"/>
    <property type="match status" value="2"/>
</dbReference>
<dbReference type="SMART" id="SM00181">
    <property type="entry name" value="EGF"/>
    <property type="match status" value="6"/>
</dbReference>
<feature type="disulfide bond" evidence="4">
    <location>
        <begin position="480"/>
        <end position="489"/>
    </location>
</feature>
<feature type="domain" description="EGF-like" evidence="6">
    <location>
        <begin position="363"/>
        <end position="395"/>
    </location>
</feature>
<accession>A0AAV3ZJF6</accession>
<dbReference type="InterPro" id="IPR000884">
    <property type="entry name" value="TSP1_rpt"/>
</dbReference>
<dbReference type="Pfam" id="PF00090">
    <property type="entry name" value="TSP_1"/>
    <property type="match status" value="2"/>
</dbReference>
<dbReference type="InterPro" id="IPR013320">
    <property type="entry name" value="ConA-like_dom_sf"/>
</dbReference>
<dbReference type="InterPro" id="IPR048287">
    <property type="entry name" value="TSPN-like_N"/>
</dbReference>
<dbReference type="PROSITE" id="PS00022">
    <property type="entry name" value="EGF_1"/>
    <property type="match status" value="3"/>
</dbReference>
<reference evidence="7 8" key="1">
    <citation type="journal article" date="2021" name="Elife">
        <title>Chloroplast acquisition without the gene transfer in kleptoplastic sea slugs, Plakobranchus ocellatus.</title>
        <authorList>
            <person name="Maeda T."/>
            <person name="Takahashi S."/>
            <person name="Yoshida T."/>
            <person name="Shimamura S."/>
            <person name="Takaki Y."/>
            <person name="Nagai Y."/>
            <person name="Toyoda A."/>
            <person name="Suzuki Y."/>
            <person name="Arimoto A."/>
            <person name="Ishii H."/>
            <person name="Satoh N."/>
            <person name="Nishiyama T."/>
            <person name="Hasebe M."/>
            <person name="Maruyama T."/>
            <person name="Minagawa J."/>
            <person name="Obokata J."/>
            <person name="Shigenobu S."/>
        </authorList>
    </citation>
    <scope>NUCLEOTIDE SEQUENCE [LARGE SCALE GENOMIC DNA]</scope>
</reference>
<dbReference type="InterPro" id="IPR000742">
    <property type="entry name" value="EGF"/>
</dbReference>
<dbReference type="PROSITE" id="PS01186">
    <property type="entry name" value="EGF_2"/>
    <property type="match status" value="2"/>
</dbReference>
<dbReference type="Proteomes" id="UP000735302">
    <property type="component" value="Unassembled WGS sequence"/>
</dbReference>
<dbReference type="PANTHER" id="PTHR14949">
    <property type="entry name" value="EGF-LIKE-DOMAIN, MULTIPLE 7, 8"/>
    <property type="match status" value="1"/>
</dbReference>
<proteinExistence type="predicted"/>
<keyword evidence="2" id="KW-0677">Repeat</keyword>
<dbReference type="EMBL" id="BLXT01002468">
    <property type="protein sequence ID" value="GFN94612.1"/>
    <property type="molecule type" value="Genomic_DNA"/>
</dbReference>
<dbReference type="PROSITE" id="PS50026">
    <property type="entry name" value="EGF_3"/>
    <property type="match status" value="4"/>
</dbReference>
<feature type="domain" description="EGF-like" evidence="6">
    <location>
        <begin position="426"/>
        <end position="458"/>
    </location>
</feature>
<feature type="disulfide bond" evidence="4">
    <location>
        <begin position="430"/>
        <end position="440"/>
    </location>
</feature>
<feature type="disulfide bond" evidence="4">
    <location>
        <begin position="526"/>
        <end position="536"/>
    </location>
</feature>
<dbReference type="GO" id="GO:0009986">
    <property type="term" value="C:cell surface"/>
    <property type="evidence" value="ECO:0007669"/>
    <property type="project" value="TreeGrafter"/>
</dbReference>
<feature type="domain" description="EGF-like" evidence="6">
    <location>
        <begin position="459"/>
        <end position="490"/>
    </location>
</feature>
<feature type="domain" description="EGF-like" evidence="6">
    <location>
        <begin position="522"/>
        <end position="554"/>
    </location>
</feature>
<gene>
    <name evidence="7" type="ORF">PoB_002111800</name>
</gene>
<evidence type="ECO:0000256" key="5">
    <source>
        <dbReference type="SAM" id="MobiDB-lite"/>
    </source>
</evidence>
<dbReference type="PANTHER" id="PTHR14949:SF54">
    <property type="entry name" value="VWFD DOMAIN-CONTAINING PROTEIN"/>
    <property type="match status" value="1"/>
</dbReference>
<evidence type="ECO:0000256" key="2">
    <source>
        <dbReference type="ARBA" id="ARBA00022737"/>
    </source>
</evidence>
<comment type="caution">
    <text evidence="7">The sequence shown here is derived from an EMBL/GenBank/DDBJ whole genome shotgun (WGS) entry which is preliminary data.</text>
</comment>
<dbReference type="GO" id="GO:0005576">
    <property type="term" value="C:extracellular region"/>
    <property type="evidence" value="ECO:0007669"/>
    <property type="project" value="TreeGrafter"/>
</dbReference>
<dbReference type="Gene3D" id="2.60.120.200">
    <property type="match status" value="1"/>
</dbReference>
<name>A0AAV3ZJF6_9GAST</name>
<dbReference type="Gene3D" id="2.20.100.10">
    <property type="entry name" value="Thrombospondin type-1 (TSP1) repeat"/>
    <property type="match status" value="2"/>
</dbReference>
<dbReference type="SMART" id="SM00209">
    <property type="entry name" value="TSP1"/>
    <property type="match status" value="2"/>
</dbReference>
<feature type="disulfide bond" evidence="4">
    <location>
        <begin position="367"/>
        <end position="377"/>
    </location>
</feature>
<feature type="disulfide bond" evidence="4">
    <location>
        <begin position="385"/>
        <end position="394"/>
    </location>
</feature>
<evidence type="ECO:0000259" key="6">
    <source>
        <dbReference type="PROSITE" id="PS50026"/>
    </source>
</evidence>
<protein>
    <submittedName>
        <fullName evidence="7">von Willebrand factor d and egf domain-containing protein</fullName>
    </submittedName>
</protein>
<keyword evidence="3 4" id="KW-1015">Disulfide bond</keyword>
<evidence type="ECO:0000256" key="1">
    <source>
        <dbReference type="ARBA" id="ARBA00022729"/>
    </source>
</evidence>
<keyword evidence="1" id="KW-0732">Signal</keyword>
<feature type="disulfide bond" evidence="4">
    <location>
        <begin position="544"/>
        <end position="553"/>
    </location>
</feature>
<evidence type="ECO:0000313" key="7">
    <source>
        <dbReference type="EMBL" id="GFN94612.1"/>
    </source>
</evidence>
<evidence type="ECO:0000256" key="4">
    <source>
        <dbReference type="PROSITE-ProRule" id="PRU00076"/>
    </source>
</evidence>
<organism evidence="7 8">
    <name type="scientific">Plakobranchus ocellatus</name>
    <dbReference type="NCBI Taxonomy" id="259542"/>
    <lineage>
        <taxon>Eukaryota</taxon>
        <taxon>Metazoa</taxon>
        <taxon>Spiralia</taxon>
        <taxon>Lophotrochozoa</taxon>
        <taxon>Mollusca</taxon>
        <taxon>Gastropoda</taxon>
        <taxon>Heterobranchia</taxon>
        <taxon>Euthyneura</taxon>
        <taxon>Panpulmonata</taxon>
        <taxon>Sacoglossa</taxon>
        <taxon>Placobranchoidea</taxon>
        <taxon>Plakobranchidae</taxon>
        <taxon>Plakobranchus</taxon>
    </lineage>
</organism>
<dbReference type="PROSITE" id="PS50092">
    <property type="entry name" value="TSP1"/>
    <property type="match status" value="2"/>
</dbReference>
<evidence type="ECO:0000256" key="3">
    <source>
        <dbReference type="ARBA" id="ARBA00023157"/>
    </source>
</evidence>
<dbReference type="Gene3D" id="2.10.25.10">
    <property type="entry name" value="Laminin"/>
    <property type="match status" value="5"/>
</dbReference>
<sequence length="614" mass="68860">MNHQFQPPYFPTPPNTPPPPSPFPLSHPPPRPHLLSPFTGWDDWSPWSACTQACGGGRRSRSRDCPRREVNVSSACVGVGQEVQSCNVFSCQGSHDLLTLMGIRSLPYGVTKLPETDNAYLITADAKISLPASRVYDVTLPSRFSLVTEFKVHRRNKRRYFFVVSDYQGKQQLAIFLSRKLKFQYLGNNYGFKMDLLDNAYHSVAVSVDGERVTLIVDCETLMSRRLRSIDQYLGTNLVMSIGPYYSEYSKPFIGEVRQLVISENAAVAALQCGDLLLDPSRERNEGFDTTATPTALDTSTLPLPQVYGIEWSPWTPCSATCGQGRQSRQPYCRANVISGQSCDPSTPLRPQLRFCYMGICGDGAVCDPPCENGGQCLVPGQCMCQYGYSGLSCTYKCSFACHHGGECVGLNQCKCSKHYTGIDCSTPVCKRTCLNGGQCVSPNTCSCPFGFYGKRCQRVRCRPKCKNGGLCVSPDVCLCKSGYHGERCQKDKCRVQCLNGGTCEKNNKCKCLARFFGRRCQKERCTVVCMNGGRCKHSNHCRCPSGFSGRRCERRTCTYQRYLVPHRRTYRRIVREEQPIPCGNWSTTQTCVRTRLKYVLITRETYRPIYRCV</sequence>
<dbReference type="AlphaFoldDB" id="A0AAV3ZJF6"/>
<dbReference type="SUPFAM" id="SSF57196">
    <property type="entry name" value="EGF/Laminin"/>
    <property type="match status" value="1"/>
</dbReference>
<feature type="disulfide bond" evidence="4">
    <location>
        <begin position="448"/>
        <end position="457"/>
    </location>
</feature>
<dbReference type="InterPro" id="IPR036383">
    <property type="entry name" value="TSP1_rpt_sf"/>
</dbReference>
<evidence type="ECO:0000313" key="8">
    <source>
        <dbReference type="Proteomes" id="UP000735302"/>
    </source>
</evidence>
<feature type="compositionally biased region" description="Pro residues" evidence="5">
    <location>
        <begin position="8"/>
        <end position="29"/>
    </location>
</feature>
<feature type="region of interest" description="Disordered" evidence="5">
    <location>
        <begin position="1"/>
        <end position="29"/>
    </location>
</feature>
<dbReference type="Pfam" id="PF25024">
    <property type="entry name" value="EGF_TEN"/>
    <property type="match status" value="1"/>
</dbReference>
<dbReference type="SUPFAM" id="SSF49899">
    <property type="entry name" value="Concanavalin A-like lectins/glucanases"/>
    <property type="match status" value="1"/>
</dbReference>
<feature type="disulfide bond" evidence="4">
    <location>
        <begin position="462"/>
        <end position="472"/>
    </location>
</feature>